<feature type="region of interest" description="Disordered" evidence="5">
    <location>
        <begin position="1020"/>
        <end position="1042"/>
    </location>
</feature>
<evidence type="ECO:0000313" key="9">
    <source>
        <dbReference type="Proteomes" id="UP000041254"/>
    </source>
</evidence>
<feature type="transmembrane region" description="Helical" evidence="6">
    <location>
        <begin position="1244"/>
        <end position="1266"/>
    </location>
</feature>
<feature type="transmembrane region" description="Helical" evidence="6">
    <location>
        <begin position="1909"/>
        <end position="1928"/>
    </location>
</feature>
<keyword evidence="9" id="KW-1185">Reference proteome</keyword>
<keyword evidence="2 6" id="KW-0812">Transmembrane</keyword>
<reference evidence="8 9" key="1">
    <citation type="submission" date="2014-11" db="EMBL/GenBank/DDBJ databases">
        <authorList>
            <person name="Zhu J."/>
            <person name="Qi W."/>
            <person name="Song R."/>
        </authorList>
    </citation>
    <scope>NUCLEOTIDE SEQUENCE [LARGE SCALE GENOMIC DNA]</scope>
</reference>
<dbReference type="VEuPathDB" id="CryptoDB:Vbra_5849"/>
<feature type="region of interest" description="Disordered" evidence="5">
    <location>
        <begin position="1457"/>
        <end position="1542"/>
    </location>
</feature>
<feature type="compositionally biased region" description="Basic and acidic residues" evidence="5">
    <location>
        <begin position="1772"/>
        <end position="1783"/>
    </location>
</feature>
<comment type="subcellular location">
    <subcellularLocation>
        <location evidence="1">Membrane</location>
    </subcellularLocation>
</comment>
<feature type="region of interest" description="Disordered" evidence="5">
    <location>
        <begin position="1678"/>
        <end position="1842"/>
    </location>
</feature>
<evidence type="ECO:0000256" key="2">
    <source>
        <dbReference type="ARBA" id="ARBA00022692"/>
    </source>
</evidence>
<feature type="transmembrane region" description="Helical" evidence="6">
    <location>
        <begin position="2087"/>
        <end position="2109"/>
    </location>
</feature>
<feature type="compositionally biased region" description="Basic and acidic residues" evidence="5">
    <location>
        <begin position="1790"/>
        <end position="1808"/>
    </location>
</feature>
<gene>
    <name evidence="8" type="ORF">Vbra_5849</name>
</gene>
<protein>
    <submittedName>
        <fullName evidence="8">Uncharacterized protein</fullName>
    </submittedName>
</protein>
<keyword evidence="3 6" id="KW-1133">Transmembrane helix</keyword>
<evidence type="ECO:0000256" key="3">
    <source>
        <dbReference type="ARBA" id="ARBA00022989"/>
    </source>
</evidence>
<evidence type="ECO:0000256" key="7">
    <source>
        <dbReference type="SAM" id="SignalP"/>
    </source>
</evidence>
<dbReference type="InterPro" id="IPR000203">
    <property type="entry name" value="GPS"/>
</dbReference>
<feature type="chain" id="PRO_5005188808" evidence="7">
    <location>
        <begin position="23"/>
        <end position="2238"/>
    </location>
</feature>
<dbReference type="Proteomes" id="UP000041254">
    <property type="component" value="Unassembled WGS sequence"/>
</dbReference>
<dbReference type="InParanoid" id="A0A0G4FHF3"/>
<feature type="transmembrane region" description="Helical" evidence="6">
    <location>
        <begin position="2139"/>
        <end position="2162"/>
    </location>
</feature>
<dbReference type="PANTHER" id="PTHR10877">
    <property type="entry name" value="POLYCYSTIN FAMILY MEMBER"/>
    <property type="match status" value="1"/>
</dbReference>
<feature type="signal peptide" evidence="7">
    <location>
        <begin position="1"/>
        <end position="22"/>
    </location>
</feature>
<evidence type="ECO:0000256" key="1">
    <source>
        <dbReference type="ARBA" id="ARBA00004370"/>
    </source>
</evidence>
<sequence length="2238" mass="246352">MQRTDAFLALFAFSALLALTNAAPSVTISLPEGNVTNQQSVPIDFRFSEPVRQFNDSATFIDLKCKQCSIDLTELPDGRSFSATLNIEHSETEDDLITVTLTDAVTDLAGNPLEPTNVTIAFSGAIEIELLSDPALPLYKNQYFTNGATVTAILRFDTDVVDAVISFQNGLRLIEPDGTTVSSQTPVFSSEYTDCGEASAKKACLNVTYTVLTEGLWTVELPKDSVADMAGNQNDKVDIVFSVDRTGPVPRFYSLLSDVGLPDMSVSVNFQEKVTGVTVDDFTFTGPLTYTNLAVKERLDEAWTFSFDATNEGSTTIGVVCAGSDIVDVAGNPCVDDAESSINLTYNSSILTFLWEGGWDKWTNQQTYTRNGTFTWAVQSFPVGIFSSDEATLVDAQLNAAKDEVVFTMDFDQPPEDTTLNATLLVYGDIDDTAGITHLVGARTRVKYDPWPPDARIEIEYTGEGKDPKDKDLPYSVCPPNDLQLRFFFSEDVRDSISLQGAIGISASAGAEAIAPQVTNNLASPQAGEYATEHTYTVHLAPGNAKAINGFVDFILPEGSVSDRAGNSNRAENKTLFIDGVNPDCALSLLEPASPDSFVVEAVSSLACSETIKDCRDHAFLLIILDQQGQQVVGTETELGIGQHVDRTETGEKLLVNRKLHEDQLLRVKKKACRDYAGNRGPAANIEVVIPKLPPGATLPPANTFSLVKNLTGPGGRTDVFDIDMETVTDDIDAISDPDGIAESEITRSADVLFEDLPPDLGSAFSLHTHKLYAAVTLASTAKYRPDEIPEGRPRPTGSIGKGEEDGDPVYIMARDLFSSLIQAYRLRTASLTEVPISSAEALLSAKAVETAVDLFESTTTFDVPSGQKGAEIFDLQVDITRQTVESWRLEDWVQNVSNPRMTPVTLSQKERSKIRQAVETSLTSAASLGRQIGGLPATVGPSETATLTRNIGESTGRLGDSSLYLLGDPESTLEVSGSKLDCQMALRVVNTSSRLALNISGTNVSVAVPNVTIPVPSAKSSRRLRRHLQASQPPQCASQLSTPSGQLIWWRDGLYSGGRQDDTAAVDATVESMLNKPQRELETSAWEGKGGTLTAAARYCDEEVPLQLQRTEEPIVLHIPRPNSDSNSRQGTFGDEYGVVKINGRLEVMNTTQAMKHGRPFIITTQLACGYFDYATQQWSTAGCYQNTSLTTADTIVCECYHLSDFSVVFSTVIRDSSFASVIAESQEALKRLADTREWEKNVAARFILFEVAIMLLFLVLAVWWDRTHKMSDDDLMDMWMTDPLLDSRFRMDQYMRRQRKRWLGPVYRCCGACWDGLACRFCQAVCNRLSGRQPTLHLTELRAIRRMRQQIVFSLRKGDDLRRVADGYGKLHDSKDGEVLDALAAASLYRGEQDDLLPIGSSKSAKWRATPRKASSMLPKSRRSIIFNLKSSVPSLPELVFNQFHDHLERNRLLAPPAADPKKDDDNAMMSPATRSVVRSPPQSGSDEAAAEQSPRRRVRRSHDEIQADTSEGEGIDTDLSPTHTAEAEPEVYRGDAVEQTQRREWVEADAQLPAREHKISDRFPLLRCCRREGRVDLISTGVLREAIRSRLLLQVQRQQAAAVLIQRWWSKVLAARPVRQHPTFLSGRGSVARSEADSTLSDGDRFSAWKTLSRRYIEDMAARRGSVMSIYESEATGRTGTGRSAAFSPAFPESRGGRRTSLHLSVSSVPYRSGEATPASMAAATPQSQGCPPSAGDTDDLHGEDAGEAVVGDTDELPRAPMHNLYPPRQEESATDHDDSPNDAIEVESRVERGTTAAETRRVGFEEIGDESPSSLSGSTDDAGKTGQGREVLSRGTPRVQRRKSAVELWEEVNIEVDMITERTMRRLEYIEWPRGRLFQQVLRRDHPLLSIFILNPVLTAVQRTLVFGGILLGLVMVSAAFYRYGGADKTEEEVLFEMHLGRSVSWPITVRQLAVFVWAVFISKPVPIIMYMLFRKGTPVIAPAVKRGQGSGDPSYFADGQPGSEATPPGPATLTQRFFQSFRPAPAFHKATHKAAVEELYIREKRRRPTDLHYYTESAFRHSDIFPLEKKLKRIEIWRRRETVGYTLAFAWWAWCIYFIVAFVFSSRLAEMGEDEVATPEPIYRDFMVTALIDLIGHLLLQPILHFLVVACLVGSVIKTGLLDGFIAAFPRYLDFSFAGARSIHELTIQLHVIMDTHIIGWGLLGFAGLSVDPFQATGDLLDLGAAGHLIPGL</sequence>
<dbReference type="EMBL" id="CDMY01000439">
    <property type="protein sequence ID" value="CEM12939.1"/>
    <property type="molecule type" value="Genomic_DNA"/>
</dbReference>
<dbReference type="PANTHER" id="PTHR10877:SF183">
    <property type="entry name" value="AT14535P-RELATED"/>
    <property type="match status" value="1"/>
</dbReference>
<accession>A0A0G4FHF3</accession>
<proteinExistence type="predicted"/>
<name>A0A0G4FHF3_VITBC</name>
<feature type="compositionally biased region" description="Basic and acidic residues" evidence="5">
    <location>
        <begin position="1533"/>
        <end position="1542"/>
    </location>
</feature>
<dbReference type="InterPro" id="IPR046338">
    <property type="entry name" value="GAIN_dom_sf"/>
</dbReference>
<dbReference type="Pfam" id="PF01825">
    <property type="entry name" value="GPS"/>
    <property type="match status" value="1"/>
</dbReference>
<feature type="compositionally biased region" description="Polar residues" evidence="5">
    <location>
        <begin position="1030"/>
        <end position="1042"/>
    </location>
</feature>
<feature type="region of interest" description="Disordered" evidence="5">
    <location>
        <begin position="786"/>
        <end position="806"/>
    </location>
</feature>
<keyword evidence="4 6" id="KW-0472">Membrane</keyword>
<dbReference type="InterPro" id="IPR051223">
    <property type="entry name" value="Polycystin"/>
</dbReference>
<evidence type="ECO:0000313" key="8">
    <source>
        <dbReference type="EMBL" id="CEM12939.1"/>
    </source>
</evidence>
<evidence type="ECO:0000256" key="5">
    <source>
        <dbReference type="SAM" id="MobiDB-lite"/>
    </source>
</evidence>
<evidence type="ECO:0000256" key="4">
    <source>
        <dbReference type="ARBA" id="ARBA00023136"/>
    </source>
</evidence>
<dbReference type="PhylomeDB" id="A0A0G4FHF3"/>
<keyword evidence="7" id="KW-0732">Signal</keyword>
<dbReference type="GO" id="GO:0016020">
    <property type="term" value="C:membrane"/>
    <property type="evidence" value="ECO:0007669"/>
    <property type="project" value="UniProtKB-SubCell"/>
</dbReference>
<dbReference type="Gene3D" id="2.60.220.50">
    <property type="match status" value="1"/>
</dbReference>
<evidence type="ECO:0000256" key="6">
    <source>
        <dbReference type="SAM" id="Phobius"/>
    </source>
</evidence>
<organism evidence="8 9">
    <name type="scientific">Vitrella brassicaformis (strain CCMP3155)</name>
    <dbReference type="NCBI Taxonomy" id="1169540"/>
    <lineage>
        <taxon>Eukaryota</taxon>
        <taxon>Sar</taxon>
        <taxon>Alveolata</taxon>
        <taxon>Colpodellida</taxon>
        <taxon>Vitrellaceae</taxon>
        <taxon>Vitrella</taxon>
    </lineage>
</organism>